<name>A0A2L1JB98_9PSED</name>
<evidence type="ECO:0008006" key="3">
    <source>
        <dbReference type="Google" id="ProtNLM"/>
    </source>
</evidence>
<proteinExistence type="predicted"/>
<organism evidence="1 2">
    <name type="scientific">Pseudomonas palleroniana</name>
    <dbReference type="NCBI Taxonomy" id="191390"/>
    <lineage>
        <taxon>Bacteria</taxon>
        <taxon>Pseudomonadati</taxon>
        <taxon>Pseudomonadota</taxon>
        <taxon>Gammaproteobacteria</taxon>
        <taxon>Pseudomonadales</taxon>
        <taxon>Pseudomonadaceae</taxon>
        <taxon>Pseudomonas</taxon>
    </lineage>
</organism>
<reference evidence="1 2" key="1">
    <citation type="submission" date="2017-12" db="EMBL/GenBank/DDBJ databases">
        <title>Genome sequence of Pseudomonas palleroniana MAB3.</title>
        <authorList>
            <person name="Nascimento F.X."/>
        </authorList>
    </citation>
    <scope>NUCLEOTIDE SEQUENCE [LARGE SCALE GENOMIC DNA]</scope>
    <source>
        <strain evidence="1 2">MAB3</strain>
    </source>
</reference>
<evidence type="ECO:0000313" key="1">
    <source>
        <dbReference type="EMBL" id="AVE05738.1"/>
    </source>
</evidence>
<sequence>MTASRLLSRLIVPTLCVGTPVVTLRVTSLKADAERPGRHSHAEHGNDHDCVTATFAFDRPHALRGSAGCDAPRHVSEGGRRASWAAFPRGAWERS</sequence>
<protein>
    <recommendedName>
        <fullName evidence="3">DUF1534 domain-containing protein</fullName>
    </recommendedName>
</protein>
<accession>A0A2L1JB98</accession>
<dbReference type="AlphaFoldDB" id="A0A2L1JB98"/>
<dbReference type="EMBL" id="CP025494">
    <property type="protein sequence ID" value="AVE05738.1"/>
    <property type="molecule type" value="Genomic_DNA"/>
</dbReference>
<dbReference type="Proteomes" id="UP000237830">
    <property type="component" value="Chromosome"/>
</dbReference>
<gene>
    <name evidence="1" type="ORF">CYL20_14695</name>
</gene>
<evidence type="ECO:0000313" key="2">
    <source>
        <dbReference type="Proteomes" id="UP000237830"/>
    </source>
</evidence>